<evidence type="ECO:0000256" key="11">
    <source>
        <dbReference type="ARBA" id="ARBA00024899"/>
    </source>
</evidence>
<evidence type="ECO:0000256" key="7">
    <source>
        <dbReference type="ARBA" id="ARBA00022692"/>
    </source>
</evidence>
<proteinExistence type="predicted"/>
<organism evidence="14">
    <name type="scientific">Pneumocystis jirovecii</name>
    <name type="common">Human pneumocystis pneumonia agent</name>
    <dbReference type="NCBI Taxonomy" id="42068"/>
    <lineage>
        <taxon>Eukaryota</taxon>
        <taxon>Fungi</taxon>
        <taxon>Dikarya</taxon>
        <taxon>Ascomycota</taxon>
        <taxon>Taphrinomycotina</taxon>
        <taxon>Pneumocystomycetes</taxon>
        <taxon>Pneumocystaceae</taxon>
        <taxon>Pneumocystis</taxon>
    </lineage>
</organism>
<feature type="non-terminal residue" evidence="13">
    <location>
        <position position="290"/>
    </location>
</feature>
<dbReference type="Proteomes" id="UP000010422">
    <property type="component" value="Unassembled WGS sequence"/>
</dbReference>
<comment type="pathway">
    <text evidence="2">Protein modification; protein glycosylation.</text>
</comment>
<feature type="transmembrane region" description="Helical" evidence="12">
    <location>
        <begin position="246"/>
        <end position="262"/>
    </location>
</feature>
<dbReference type="AlphaFoldDB" id="L0PCL1"/>
<evidence type="ECO:0000256" key="2">
    <source>
        <dbReference type="ARBA" id="ARBA00004922"/>
    </source>
</evidence>
<evidence type="ECO:0000313" key="13">
    <source>
        <dbReference type="EMBL" id="CCJ29834.1"/>
    </source>
</evidence>
<comment type="caution">
    <text evidence="13">The sequence shown here is derived from an EMBL/GenBank/DDBJ whole genome shotgun (WGS) entry which is preliminary data.</text>
</comment>
<feature type="transmembrane region" description="Helical" evidence="12">
    <location>
        <begin position="105"/>
        <end position="129"/>
    </location>
</feature>
<evidence type="ECO:0000256" key="4">
    <source>
        <dbReference type="ARBA" id="ARBA00015841"/>
    </source>
</evidence>
<dbReference type="EC" id="2.4.1.142" evidence="3"/>
<dbReference type="GO" id="GO:0005789">
    <property type="term" value="C:endoplasmic reticulum membrane"/>
    <property type="evidence" value="ECO:0007669"/>
    <property type="project" value="UniProtKB-SubCell"/>
</dbReference>
<dbReference type="GO" id="GO:0004578">
    <property type="term" value="F:chitobiosyldiphosphodolichol beta-mannosyltransferase activity"/>
    <property type="evidence" value="ECO:0007669"/>
    <property type="project" value="UniProtKB-EC"/>
</dbReference>
<name>L0PCL1_PNEJI</name>
<keyword evidence="8" id="KW-0256">Endoplasmic reticulum</keyword>
<evidence type="ECO:0000256" key="3">
    <source>
        <dbReference type="ARBA" id="ARBA00012611"/>
    </source>
</evidence>
<accession>L0PCL1</accession>
<evidence type="ECO:0000256" key="1">
    <source>
        <dbReference type="ARBA" id="ARBA00004389"/>
    </source>
</evidence>
<comment type="function">
    <text evidence="11">Participates in the formation of the lipid-linked precursor oligosaccharide for N-glycosylation. Involved in assembling the dolichol-pyrophosphate-GlcNAc(2)-Man(5) intermediate on the cytoplasmic surface of the ER.</text>
</comment>
<evidence type="ECO:0000256" key="10">
    <source>
        <dbReference type="ARBA" id="ARBA00023136"/>
    </source>
</evidence>
<evidence type="ECO:0000313" key="14">
    <source>
        <dbReference type="Proteomes" id="UP000010422"/>
    </source>
</evidence>
<dbReference type="VEuPathDB" id="FungiDB:PNEJI1_003151"/>
<keyword evidence="9 12" id="KW-1133">Transmembrane helix</keyword>
<evidence type="ECO:0000256" key="8">
    <source>
        <dbReference type="ARBA" id="ARBA00022824"/>
    </source>
</evidence>
<evidence type="ECO:0000256" key="6">
    <source>
        <dbReference type="ARBA" id="ARBA00022679"/>
    </source>
</evidence>
<protein>
    <recommendedName>
        <fullName evidence="4">Chitobiosyldiphosphodolichol beta-mannosyltransferase</fullName>
        <ecNumber evidence="3">2.4.1.142</ecNumber>
    </recommendedName>
</protein>
<dbReference type="PANTHER" id="PTHR13036">
    <property type="entry name" value="BETA1,4 MANNOSYLTRANSFERASE"/>
    <property type="match status" value="1"/>
</dbReference>
<keyword evidence="10 12" id="KW-0472">Membrane</keyword>
<sequence>MSVGWGIAIISVCIFFAGFKFQQRQKSRFNDKKRKSKRSVCLVVLGDIGRSPRMQYHALSLAQHGFEVDLVGYRGSFVFPDVDKSKNIRIKYVTLPPKFLETHSLWLFFLTGTIKAFFQAFFLFFILIYSTHSFEYLIVQNPPSIPSFVVTRLVCLIRSTKLIIDWHNLGYSVLSLKLGPNHILVKFHKWYERSLSVFVYVLLIYGTAMRLNALRKRTMVLIFPTVFVRMFMNNEIIGKFMYRKRLFFSIAVFACVDLLRHFKLSIMFGYFFAGLASILSCNVDIPMDSS</sequence>
<evidence type="ECO:0000256" key="12">
    <source>
        <dbReference type="SAM" id="Phobius"/>
    </source>
</evidence>
<keyword evidence="5" id="KW-0328">Glycosyltransferase</keyword>
<gene>
    <name evidence="13" type="ORF">PNEJI1_003151</name>
</gene>
<reference evidence="13 14" key="1">
    <citation type="journal article" date="2012" name="MBio">
        <title>De novo assembly of the Pneumocystis jirovecii genome from a single bronchoalveolar lavage fluid specimen from a patient.</title>
        <authorList>
            <person name="Cisse O.H."/>
            <person name="Pagni M."/>
            <person name="Hauser P.M."/>
        </authorList>
    </citation>
    <scope>NUCLEOTIDE SEQUENCE [LARGE SCALE GENOMIC DNA]</scope>
    <source>
        <strain evidence="13 14">SE8</strain>
    </source>
</reference>
<comment type="subcellular location">
    <subcellularLocation>
        <location evidence="1">Endoplasmic reticulum membrane</location>
        <topology evidence="1">Single-pass membrane protein</topology>
    </subcellularLocation>
</comment>
<feature type="transmembrane region" description="Helical" evidence="12">
    <location>
        <begin position="6"/>
        <end position="23"/>
    </location>
</feature>
<evidence type="ECO:0000256" key="5">
    <source>
        <dbReference type="ARBA" id="ARBA00022676"/>
    </source>
</evidence>
<dbReference type="InterPro" id="IPR026051">
    <property type="entry name" value="ALG1-like"/>
</dbReference>
<dbReference type="EMBL" id="CAKM01000217">
    <property type="protein sequence ID" value="CCJ29834.1"/>
    <property type="molecule type" value="Genomic_DNA"/>
</dbReference>
<keyword evidence="7 12" id="KW-0812">Transmembrane</keyword>
<keyword evidence="6" id="KW-0808">Transferase</keyword>
<feature type="transmembrane region" description="Helical" evidence="12">
    <location>
        <begin position="195"/>
        <end position="213"/>
    </location>
</feature>
<dbReference type="InParanoid" id="L0PCL1"/>
<dbReference type="STRING" id="1209962.L0PCL1"/>
<evidence type="ECO:0000256" key="9">
    <source>
        <dbReference type="ARBA" id="ARBA00022989"/>
    </source>
</evidence>
<dbReference type="PANTHER" id="PTHR13036:SF0">
    <property type="entry name" value="CHITOBIOSYLDIPHOSPHODOLICHOL BETA-MANNOSYLTRANSFERASE"/>
    <property type="match status" value="1"/>
</dbReference>